<dbReference type="InterPro" id="IPR001128">
    <property type="entry name" value="Cyt_P450"/>
</dbReference>
<evidence type="ECO:0000256" key="7">
    <source>
        <dbReference type="ARBA" id="ARBA00023002"/>
    </source>
</evidence>
<comment type="similarity">
    <text evidence="3 10">Belongs to the cytochrome P450 family.</text>
</comment>
<name>A0A4R5C0F9_9PSEU</name>
<evidence type="ECO:0000256" key="11">
    <source>
        <dbReference type="SAM" id="MobiDB-lite"/>
    </source>
</evidence>
<feature type="region of interest" description="Disordered" evidence="11">
    <location>
        <begin position="62"/>
        <end position="90"/>
    </location>
</feature>
<comment type="caution">
    <text evidence="12">The sequence shown here is derived from an EMBL/GenBank/DDBJ whole genome shotgun (WGS) entry which is preliminary data.</text>
</comment>
<evidence type="ECO:0000256" key="5">
    <source>
        <dbReference type="ARBA" id="ARBA00022617"/>
    </source>
</evidence>
<organism evidence="12 13">
    <name type="scientific">Saccharopolyspora karakumensis</name>
    <dbReference type="NCBI Taxonomy" id="2530386"/>
    <lineage>
        <taxon>Bacteria</taxon>
        <taxon>Bacillati</taxon>
        <taxon>Actinomycetota</taxon>
        <taxon>Actinomycetes</taxon>
        <taxon>Pseudonocardiales</taxon>
        <taxon>Pseudonocardiaceae</taxon>
        <taxon>Saccharopolyspora</taxon>
    </lineage>
</organism>
<keyword evidence="5 10" id="KW-0349">Heme</keyword>
<dbReference type="Pfam" id="PF00067">
    <property type="entry name" value="p450"/>
    <property type="match status" value="2"/>
</dbReference>
<dbReference type="CDD" id="cd11031">
    <property type="entry name" value="Cyp158A-like"/>
    <property type="match status" value="1"/>
</dbReference>
<gene>
    <name evidence="12" type="ORF">E1202_04400</name>
</gene>
<dbReference type="EMBL" id="SMLA01000004">
    <property type="protein sequence ID" value="TDD91979.1"/>
    <property type="molecule type" value="Genomic_DNA"/>
</dbReference>
<evidence type="ECO:0000256" key="4">
    <source>
        <dbReference type="ARBA" id="ARBA00022490"/>
    </source>
</evidence>
<dbReference type="PRINTS" id="PR00385">
    <property type="entry name" value="P450"/>
</dbReference>
<dbReference type="Proteomes" id="UP000294723">
    <property type="component" value="Unassembled WGS sequence"/>
</dbReference>
<reference evidence="12 13" key="1">
    <citation type="submission" date="2019-03" db="EMBL/GenBank/DDBJ databases">
        <title>Draft genome sequences of novel Actinobacteria.</title>
        <authorList>
            <person name="Sahin N."/>
            <person name="Ay H."/>
            <person name="Saygin H."/>
        </authorList>
    </citation>
    <scope>NUCLEOTIDE SEQUENCE [LARGE SCALE GENOMIC DNA]</scope>
    <source>
        <strain evidence="12 13">5K548</strain>
    </source>
</reference>
<dbReference type="RefSeq" id="WP_132681247.1">
    <property type="nucleotide sequence ID" value="NZ_SMLA01000004.1"/>
</dbReference>
<accession>A0A4R5C0F9</accession>
<evidence type="ECO:0000256" key="10">
    <source>
        <dbReference type="RuleBase" id="RU000461"/>
    </source>
</evidence>
<dbReference type="GO" id="GO:0005506">
    <property type="term" value="F:iron ion binding"/>
    <property type="evidence" value="ECO:0007669"/>
    <property type="project" value="InterPro"/>
</dbReference>
<dbReference type="GO" id="GO:0020037">
    <property type="term" value="F:heme binding"/>
    <property type="evidence" value="ECO:0007669"/>
    <property type="project" value="InterPro"/>
</dbReference>
<keyword evidence="4" id="KW-0963">Cytoplasm</keyword>
<evidence type="ECO:0000313" key="12">
    <source>
        <dbReference type="EMBL" id="TDD91979.1"/>
    </source>
</evidence>
<protein>
    <submittedName>
        <fullName evidence="12">Cytochrome P450</fullName>
    </submittedName>
</protein>
<dbReference type="InterPro" id="IPR017972">
    <property type="entry name" value="Cyt_P450_CS"/>
</dbReference>
<keyword evidence="6 10" id="KW-0479">Metal-binding</keyword>
<dbReference type="FunFam" id="1.10.630.10:FF:000018">
    <property type="entry name" value="Cytochrome P450 monooxygenase"/>
    <property type="match status" value="1"/>
</dbReference>
<evidence type="ECO:0000256" key="2">
    <source>
        <dbReference type="ARBA" id="ARBA00004496"/>
    </source>
</evidence>
<feature type="compositionally biased region" description="Basic and acidic residues" evidence="11">
    <location>
        <begin position="62"/>
        <end position="71"/>
    </location>
</feature>
<keyword evidence="8 10" id="KW-0408">Iron</keyword>
<comment type="subcellular location">
    <subcellularLocation>
        <location evidence="2">Cytoplasm</location>
    </subcellularLocation>
</comment>
<evidence type="ECO:0000256" key="8">
    <source>
        <dbReference type="ARBA" id="ARBA00023004"/>
    </source>
</evidence>
<dbReference type="InterPro" id="IPR036396">
    <property type="entry name" value="Cyt_P450_sf"/>
</dbReference>
<keyword evidence="9 10" id="KW-0503">Monooxygenase</keyword>
<dbReference type="InterPro" id="IPR002397">
    <property type="entry name" value="Cyt_P450_B"/>
</dbReference>
<sequence>MSSVAERLQLPFPRPNVLDLAPLYEVLRREAPVAPVTTPAGDPAWLVTRYDEVRTLLSDKRFGRSHPEPELASRVSTAAVQDGPTGNYETEEADHARMRRLLTPAFSAKRMRMLTDHVQELVDGYLDKLMAERESGDVVDLHSGLAFPLPVAVICQLLGVPESDREHFHSLSSRMATLAADDDPHRAREEFHSYMTGLAESKRDDLGEDVISDLVRAQDDDETYDYGEMIRLCVGLLFAGHETTVNRIGLGVLFLLTQPEHWKALTADPSGRVSRTVEEIMRLGAPGDLGLLRYAHTDAEIGDVTIRRGEAVILSVNAANRDETAYADAEAFDPDREERTHLGFGHGAHFCIGASLARTELRIVFETLAQRLPDLRLAREMDELEVRPTITGGVTSLPVTW</sequence>
<dbReference type="GO" id="GO:0016705">
    <property type="term" value="F:oxidoreductase activity, acting on paired donors, with incorporation or reduction of molecular oxygen"/>
    <property type="evidence" value="ECO:0007669"/>
    <property type="project" value="InterPro"/>
</dbReference>
<dbReference type="PANTHER" id="PTHR46696:SF5">
    <property type="entry name" value="CYTOCHROME P450 BJ-1"/>
    <property type="match status" value="1"/>
</dbReference>
<dbReference type="PRINTS" id="PR00359">
    <property type="entry name" value="BP450"/>
</dbReference>
<proteinExistence type="inferred from homology"/>
<evidence type="ECO:0000313" key="13">
    <source>
        <dbReference type="Proteomes" id="UP000294723"/>
    </source>
</evidence>
<dbReference type="PANTHER" id="PTHR46696">
    <property type="entry name" value="P450, PUTATIVE (EUROFUNG)-RELATED"/>
    <property type="match status" value="1"/>
</dbReference>
<dbReference type="GO" id="GO:0004497">
    <property type="term" value="F:monooxygenase activity"/>
    <property type="evidence" value="ECO:0007669"/>
    <property type="project" value="UniProtKB-KW"/>
</dbReference>
<dbReference type="AlphaFoldDB" id="A0A4R5C0F9"/>
<dbReference type="SUPFAM" id="SSF48264">
    <property type="entry name" value="Cytochrome P450"/>
    <property type="match status" value="1"/>
</dbReference>
<evidence type="ECO:0000256" key="9">
    <source>
        <dbReference type="ARBA" id="ARBA00023033"/>
    </source>
</evidence>
<evidence type="ECO:0000256" key="1">
    <source>
        <dbReference type="ARBA" id="ARBA00001971"/>
    </source>
</evidence>
<comment type="cofactor">
    <cofactor evidence="1">
        <name>heme</name>
        <dbReference type="ChEBI" id="CHEBI:30413"/>
    </cofactor>
</comment>
<dbReference type="GO" id="GO:0005737">
    <property type="term" value="C:cytoplasm"/>
    <property type="evidence" value="ECO:0007669"/>
    <property type="project" value="UniProtKB-SubCell"/>
</dbReference>
<dbReference type="Gene3D" id="1.10.630.10">
    <property type="entry name" value="Cytochrome P450"/>
    <property type="match status" value="1"/>
</dbReference>
<keyword evidence="13" id="KW-1185">Reference proteome</keyword>
<evidence type="ECO:0000256" key="6">
    <source>
        <dbReference type="ARBA" id="ARBA00022723"/>
    </source>
</evidence>
<keyword evidence="7 10" id="KW-0560">Oxidoreductase</keyword>
<evidence type="ECO:0000256" key="3">
    <source>
        <dbReference type="ARBA" id="ARBA00010617"/>
    </source>
</evidence>
<dbReference type="PROSITE" id="PS00086">
    <property type="entry name" value="CYTOCHROME_P450"/>
    <property type="match status" value="1"/>
</dbReference>